<keyword evidence="4 11" id="KW-0732">Signal</keyword>
<keyword evidence="2" id="KW-0328">Glycosyltransferase</keyword>
<evidence type="ECO:0000256" key="3">
    <source>
        <dbReference type="ARBA" id="ARBA00022679"/>
    </source>
</evidence>
<accession>A0AA39LII8</accession>
<dbReference type="GO" id="GO:0097363">
    <property type="term" value="F:protein O-acetylglucosaminyltransferase activity"/>
    <property type="evidence" value="ECO:0007669"/>
    <property type="project" value="UniProtKB-EC"/>
</dbReference>
<evidence type="ECO:0000313" key="13">
    <source>
        <dbReference type="EMBL" id="KAK0398582.1"/>
    </source>
</evidence>
<dbReference type="EMBL" id="JAUCMV010000005">
    <property type="protein sequence ID" value="KAK0398582.1"/>
    <property type="molecule type" value="Genomic_DNA"/>
</dbReference>
<feature type="chain" id="PRO_5041255461" description="EGF domain-specific O-linked N-acetylglucosamine transferase" evidence="11">
    <location>
        <begin position="21"/>
        <end position="499"/>
    </location>
</feature>
<keyword evidence="3" id="KW-0808">Transferase</keyword>
<dbReference type="PANTHER" id="PTHR20961:SF148">
    <property type="entry name" value="EGF DOMAIN-SPECIFIC O-LINKED N-ACETYLGLUCOSAMINE TRANSFERASE"/>
    <property type="match status" value="1"/>
</dbReference>
<proteinExistence type="predicted"/>
<reference evidence="13" key="1">
    <citation type="submission" date="2023-06" db="EMBL/GenBank/DDBJ databases">
        <title>Genomic analysis of the entomopathogenic nematode Steinernema hermaphroditum.</title>
        <authorList>
            <person name="Schwarz E.M."/>
            <person name="Heppert J.K."/>
            <person name="Baniya A."/>
            <person name="Schwartz H.T."/>
            <person name="Tan C.-H."/>
            <person name="Antoshechkin I."/>
            <person name="Sternberg P.W."/>
            <person name="Goodrich-Blair H."/>
            <person name="Dillman A.R."/>
        </authorList>
    </citation>
    <scope>NUCLEOTIDE SEQUENCE</scope>
    <source>
        <strain evidence="13">PS9179</strain>
        <tissue evidence="13">Whole animal</tissue>
    </source>
</reference>
<evidence type="ECO:0000313" key="14">
    <source>
        <dbReference type="Proteomes" id="UP001175271"/>
    </source>
</evidence>
<dbReference type="Pfam" id="PF04577">
    <property type="entry name" value="Glyco_transf_61"/>
    <property type="match status" value="1"/>
</dbReference>
<evidence type="ECO:0000256" key="2">
    <source>
        <dbReference type="ARBA" id="ARBA00022676"/>
    </source>
</evidence>
<feature type="domain" description="Glycosyltransferase 61 catalytic" evidence="12">
    <location>
        <begin position="320"/>
        <end position="406"/>
    </location>
</feature>
<evidence type="ECO:0000256" key="11">
    <source>
        <dbReference type="SAM" id="SignalP"/>
    </source>
</evidence>
<evidence type="ECO:0000256" key="10">
    <source>
        <dbReference type="ARBA" id="ARBA00049432"/>
    </source>
</evidence>
<comment type="catalytic activity">
    <reaction evidence="10">
        <text>L-threonyl-[protein] + UDP-N-acetyl-alpha-D-glucosamine = 3-O-(N-acetyl-beta-D-glucosaminyl)-L-threonyl-[protein] + UDP + H(+)</text>
        <dbReference type="Rhea" id="RHEA:48908"/>
        <dbReference type="Rhea" id="RHEA-COMP:11060"/>
        <dbReference type="Rhea" id="RHEA-COMP:12252"/>
        <dbReference type="ChEBI" id="CHEBI:15378"/>
        <dbReference type="ChEBI" id="CHEBI:30013"/>
        <dbReference type="ChEBI" id="CHEBI:57705"/>
        <dbReference type="ChEBI" id="CHEBI:58223"/>
        <dbReference type="ChEBI" id="CHEBI:90840"/>
        <dbReference type="EC" id="2.4.1.255"/>
    </reaction>
</comment>
<evidence type="ECO:0000256" key="4">
    <source>
        <dbReference type="ARBA" id="ARBA00022729"/>
    </source>
</evidence>
<evidence type="ECO:0000259" key="12">
    <source>
        <dbReference type="Pfam" id="PF04577"/>
    </source>
</evidence>
<dbReference type="Proteomes" id="UP001175271">
    <property type="component" value="Unassembled WGS sequence"/>
</dbReference>
<keyword evidence="14" id="KW-1185">Reference proteome</keyword>
<dbReference type="EC" id="2.4.1.255" evidence="1"/>
<comment type="caution">
    <text evidence="13">The sequence shown here is derived from an EMBL/GenBank/DDBJ whole genome shotgun (WGS) entry which is preliminary data.</text>
</comment>
<keyword evidence="5" id="KW-0256">Endoplasmic reticulum</keyword>
<comment type="catalytic activity">
    <reaction evidence="9">
        <text>L-seryl-[protein] + UDP-N-acetyl-alpha-D-glucosamine = 3-O-(N-acetyl-beta-D-glucosaminyl)-L-seryl-[protein] + UDP + H(+)</text>
        <dbReference type="Rhea" id="RHEA:48904"/>
        <dbReference type="Rhea" id="RHEA-COMP:9863"/>
        <dbReference type="Rhea" id="RHEA-COMP:12251"/>
        <dbReference type="ChEBI" id="CHEBI:15378"/>
        <dbReference type="ChEBI" id="CHEBI:29999"/>
        <dbReference type="ChEBI" id="CHEBI:57705"/>
        <dbReference type="ChEBI" id="CHEBI:58223"/>
        <dbReference type="ChEBI" id="CHEBI:90838"/>
        <dbReference type="EC" id="2.4.1.255"/>
    </reaction>
</comment>
<evidence type="ECO:0000256" key="6">
    <source>
        <dbReference type="ARBA" id="ARBA00023180"/>
    </source>
</evidence>
<sequence length="499" mass="58890">MWIWCFRIQLFLGCLGFVNAFKDSSLLPDLIESSGKKCWGYEKGCSFENSYSKDRLRCHKPSRWPSARTKEDQMNAFFDQADFGYVRQRMESMQPICSSNRESGAFLECTDHLRFCRGRNILFDFKSLNAKRSKRYRDDVIHEGEVGGDCDSFDKELLRKRSDEKSYLQSWGHELTNFESSSEYAVTDKNCDIIYERPTILFKLDASVNMYHHFCDFINLFASQFINGTFNDDVDIVWWETHSTGYQDRYFGATWKAFSKHAPHELISLDQKRVCFRNVMFPLLARQRFGLYYNMPLIDGCEGSGLMHAFAHHLLDRLKIPQHGPLLGKLRITILSRSTLHRRINNVNELLEILREIPNVEAQVVDYNEKVPFLKQLEISHNSDIFIGMHGSGLTHMLFLPDWASVFEIYNCDDEHCYKDLARLRGVKYWTWTKMDKLHEEYEGRHPTDKTPHKKFTNYSFDKDEFLRIVLQMIEYVRRHPEFVKQQRILRRRAAGAEL</sequence>
<dbReference type="AlphaFoldDB" id="A0AA39LII8"/>
<evidence type="ECO:0000256" key="5">
    <source>
        <dbReference type="ARBA" id="ARBA00022824"/>
    </source>
</evidence>
<organism evidence="13 14">
    <name type="scientific">Steinernema hermaphroditum</name>
    <dbReference type="NCBI Taxonomy" id="289476"/>
    <lineage>
        <taxon>Eukaryota</taxon>
        <taxon>Metazoa</taxon>
        <taxon>Ecdysozoa</taxon>
        <taxon>Nematoda</taxon>
        <taxon>Chromadorea</taxon>
        <taxon>Rhabditida</taxon>
        <taxon>Tylenchina</taxon>
        <taxon>Panagrolaimomorpha</taxon>
        <taxon>Strongyloidoidea</taxon>
        <taxon>Steinernematidae</taxon>
        <taxon>Steinernema</taxon>
    </lineage>
</organism>
<keyword evidence="6" id="KW-0325">Glycoprotein</keyword>
<evidence type="ECO:0000256" key="1">
    <source>
        <dbReference type="ARBA" id="ARBA00011970"/>
    </source>
</evidence>
<name>A0AA39LII8_9BILA</name>
<dbReference type="GO" id="GO:0005788">
    <property type="term" value="C:endoplasmic reticulum lumen"/>
    <property type="evidence" value="ECO:0007669"/>
    <property type="project" value="TreeGrafter"/>
</dbReference>
<dbReference type="PANTHER" id="PTHR20961">
    <property type="entry name" value="GLYCOSYLTRANSFERASE"/>
    <property type="match status" value="1"/>
</dbReference>
<protein>
    <recommendedName>
        <fullName evidence="7">EGF domain-specific O-linked N-acetylglucosamine transferase</fullName>
        <ecNumber evidence="1">2.4.1.255</ecNumber>
    </recommendedName>
    <alternativeName>
        <fullName evidence="8">Extracellular O-linked N-acetylglucosamine transferase</fullName>
    </alternativeName>
</protein>
<evidence type="ECO:0000256" key="8">
    <source>
        <dbReference type="ARBA" id="ARBA00042574"/>
    </source>
</evidence>
<gene>
    <name evidence="13" type="ORF">QR680_002656</name>
</gene>
<feature type="signal peptide" evidence="11">
    <location>
        <begin position="1"/>
        <end position="20"/>
    </location>
</feature>
<evidence type="ECO:0000256" key="9">
    <source>
        <dbReference type="ARBA" id="ARBA00048317"/>
    </source>
</evidence>
<dbReference type="InterPro" id="IPR049625">
    <property type="entry name" value="Glyco_transf_61_cat"/>
</dbReference>
<evidence type="ECO:0000256" key="7">
    <source>
        <dbReference type="ARBA" id="ARBA00040944"/>
    </source>
</evidence>
<dbReference type="InterPro" id="IPR007657">
    <property type="entry name" value="Glycosyltransferase_61"/>
</dbReference>